<reference evidence="1 2" key="1">
    <citation type="submission" date="2019-06" db="EMBL/GenBank/DDBJ databases">
        <title>Erythrobacter insulae sp. nov., isolated from a tidal flat.</title>
        <authorList>
            <person name="Yoon J.-H."/>
        </authorList>
    </citation>
    <scope>NUCLEOTIDE SEQUENCE [LARGE SCALE GENOMIC DNA]</scope>
    <source>
        <strain evidence="1 2">JBTF-M21</strain>
    </source>
</reference>
<name>A0A547PAH0_9SPHN</name>
<dbReference type="EMBL" id="VHJK01000001">
    <property type="protein sequence ID" value="TRD11142.1"/>
    <property type="molecule type" value="Genomic_DNA"/>
</dbReference>
<accession>A0A547PAH0</accession>
<evidence type="ECO:0000313" key="1">
    <source>
        <dbReference type="EMBL" id="TRD11142.1"/>
    </source>
</evidence>
<proteinExistence type="predicted"/>
<dbReference type="AlphaFoldDB" id="A0A547PAH0"/>
<keyword evidence="2" id="KW-1185">Reference proteome</keyword>
<dbReference type="Proteomes" id="UP000316343">
    <property type="component" value="Unassembled WGS sequence"/>
</dbReference>
<organism evidence="1 2">
    <name type="scientific">Erythrobacter insulae</name>
    <dbReference type="NCBI Taxonomy" id="2584124"/>
    <lineage>
        <taxon>Bacteria</taxon>
        <taxon>Pseudomonadati</taxon>
        <taxon>Pseudomonadota</taxon>
        <taxon>Alphaproteobacteria</taxon>
        <taxon>Sphingomonadales</taxon>
        <taxon>Erythrobacteraceae</taxon>
        <taxon>Erythrobacter/Porphyrobacter group</taxon>
        <taxon>Erythrobacter</taxon>
    </lineage>
</organism>
<evidence type="ECO:0000313" key="2">
    <source>
        <dbReference type="Proteomes" id="UP000316343"/>
    </source>
</evidence>
<comment type="caution">
    <text evidence="1">The sequence shown here is derived from an EMBL/GenBank/DDBJ whole genome shotgun (WGS) entry which is preliminary data.</text>
</comment>
<gene>
    <name evidence="1" type="ORF">FGU71_04265</name>
</gene>
<sequence>MNSKKKASRIGSDALLTGIAAASAEAQTRIAKLDGSDVDQVSGAGIIDDIIDIDVTMGMYPEPDPDPNNPFENVIKSIGL</sequence>
<protein>
    <submittedName>
        <fullName evidence="1">Uncharacterized protein</fullName>
    </submittedName>
</protein>
<dbReference type="RefSeq" id="WP_142787406.1">
    <property type="nucleotide sequence ID" value="NZ_VHJK01000001.1"/>
</dbReference>